<feature type="compositionally biased region" description="Basic and acidic residues" evidence="1">
    <location>
        <begin position="1"/>
        <end position="33"/>
    </location>
</feature>
<evidence type="ECO:0000313" key="3">
    <source>
        <dbReference type="Proteomes" id="UP000236248"/>
    </source>
</evidence>
<evidence type="ECO:0000256" key="1">
    <source>
        <dbReference type="SAM" id="MobiDB-lite"/>
    </source>
</evidence>
<sequence length="105" mass="11910">MKGKGTDHGVMDTSHRRDAKRVDGGDEHEHKGEGEEEYLESDIRIILLNHLRRLGLDAYIVSDKEIEEGSYYSYYFASSPRVVTSVCCIKVNGMNFDCINLLVRG</sequence>
<proteinExistence type="predicted"/>
<accession>A0A2K5AQ00</accession>
<name>A0A2K5AQ00_9ARCH</name>
<keyword evidence="3" id="KW-1185">Reference proteome</keyword>
<feature type="region of interest" description="Disordered" evidence="1">
    <location>
        <begin position="1"/>
        <end position="36"/>
    </location>
</feature>
<dbReference type="RefSeq" id="WP_103287467.1">
    <property type="nucleotide sequence ID" value="NZ_LT981265.1"/>
</dbReference>
<organism evidence="2 3">
    <name type="scientific">Candidatus Nitrosocaldus cavascurensis</name>
    <dbReference type="NCBI Taxonomy" id="2058097"/>
    <lineage>
        <taxon>Archaea</taxon>
        <taxon>Nitrososphaerota</taxon>
        <taxon>Nitrososphaeria</taxon>
        <taxon>Candidatus Nitrosocaldales</taxon>
        <taxon>Candidatus Nitrosocaldaceae</taxon>
        <taxon>Candidatus Nitrosocaldus</taxon>
    </lineage>
</organism>
<gene>
    <name evidence="2" type="ORF">NCAV_0529</name>
</gene>
<protein>
    <submittedName>
        <fullName evidence="2">Uncharacterized protein</fullName>
    </submittedName>
</protein>
<dbReference type="GeneID" id="41594621"/>
<dbReference type="EMBL" id="LT981265">
    <property type="protein sequence ID" value="SPC33722.1"/>
    <property type="molecule type" value="Genomic_DNA"/>
</dbReference>
<reference evidence="3" key="1">
    <citation type="submission" date="2018-01" db="EMBL/GenBank/DDBJ databases">
        <authorList>
            <person name="Kerou L M."/>
        </authorList>
    </citation>
    <scope>NUCLEOTIDE SEQUENCE [LARGE SCALE GENOMIC DNA]</scope>
    <source>
        <strain evidence="3">SCU2</strain>
    </source>
</reference>
<dbReference type="AlphaFoldDB" id="A0A2K5AQ00"/>
<dbReference type="KEGG" id="ncv:NCAV_0529"/>
<evidence type="ECO:0000313" key="2">
    <source>
        <dbReference type="EMBL" id="SPC33722.1"/>
    </source>
</evidence>
<dbReference type="Proteomes" id="UP000236248">
    <property type="component" value="Chromosome NCAV"/>
</dbReference>